<organism evidence="3 4">
    <name type="scientific">Orbilia ellipsospora</name>
    <dbReference type="NCBI Taxonomy" id="2528407"/>
    <lineage>
        <taxon>Eukaryota</taxon>
        <taxon>Fungi</taxon>
        <taxon>Dikarya</taxon>
        <taxon>Ascomycota</taxon>
        <taxon>Pezizomycotina</taxon>
        <taxon>Orbiliomycetes</taxon>
        <taxon>Orbiliales</taxon>
        <taxon>Orbiliaceae</taxon>
        <taxon>Orbilia</taxon>
    </lineage>
</organism>
<dbReference type="EMBL" id="JAVHJO010000014">
    <property type="protein sequence ID" value="KAK6528765.1"/>
    <property type="molecule type" value="Genomic_DNA"/>
</dbReference>
<sequence length="745" mass="83287">MFPLQTLINILFITHLTPISAFYQVSLRSKRSAWLETFPFYASGTVSGYCGSQPSFKVGECRKFTNIARDGDLVALGVYNKDNLPMATTFAFYHNGFCGTSKIRPTDPPNYVAVLDPKDPGGVWVVDLEKALGAPAAIGSYVAINYDVQIKPGGVLGGPKKSKTIYDNTGGKMVAKKGGIKKVYGKKNKFDKLIMQGEIFAALRDVTERTVIPGSERFPPVVENWLFKGGKEAGDVPRKKIGDRNPTFPQADVPETMIPEDKCEDVQVDVTPEEPVTEISEKPAPKPRGRPKKRIIANPKVDDTPKEIDEIYTTYMDPVRFQQDVQTNFDAFLTDPNAPFPDPIEEEIIPNGIEEGITDIILDNKLQEEILVDLDEGYETPDEQRLVKGRPLEEIDREDEVVDLKTVDGRAARYKVLTKKAGPWVETQEAHWIESPDKGFITDVEDAESIWPSRSRVLARLLALGRLLTRARDTASREIPSEEFDEATANRSRAYERLTQSMNPNREVVVIPEALSPEVPDLPENESTLESSGESGILIETAKDSSKPGIMADSPVIMEIESSEDARIEITEPPQTLQERIANMIRSGQQVSQEFFQSVKRPRQDFQPPNEIESASVVEPTNTIEQTNVMDETNVIEEELRNLELADVFDPSEDIATPAIRHNREVPWTDLRQFDPDLSYGQAMSSSSRRRQQARRGPEILPLNANQGINNLDDYLAAENQGRVPGGYENYEEFNAGTRGIRRSE</sequence>
<feature type="compositionally biased region" description="Polar residues" evidence="1">
    <location>
        <begin position="525"/>
        <end position="534"/>
    </location>
</feature>
<dbReference type="Proteomes" id="UP001365542">
    <property type="component" value="Unassembled WGS sequence"/>
</dbReference>
<keyword evidence="2" id="KW-0732">Signal</keyword>
<feature type="signal peptide" evidence="2">
    <location>
        <begin position="1"/>
        <end position="21"/>
    </location>
</feature>
<dbReference type="AlphaFoldDB" id="A0AAV9WWT4"/>
<reference evidence="3 4" key="1">
    <citation type="submission" date="2019-10" db="EMBL/GenBank/DDBJ databases">
        <authorList>
            <person name="Palmer J.M."/>
        </authorList>
    </citation>
    <scope>NUCLEOTIDE SEQUENCE [LARGE SCALE GENOMIC DNA]</scope>
    <source>
        <strain evidence="3 4">TWF694</strain>
    </source>
</reference>
<name>A0AAV9WWT4_9PEZI</name>
<accession>A0AAV9WWT4</accession>
<protein>
    <submittedName>
        <fullName evidence="3">Uncharacterized protein</fullName>
    </submittedName>
</protein>
<proteinExistence type="predicted"/>
<gene>
    <name evidence="3" type="ORF">TWF694_004002</name>
</gene>
<feature type="region of interest" description="Disordered" evidence="1">
    <location>
        <begin position="272"/>
        <end position="293"/>
    </location>
</feature>
<feature type="region of interest" description="Disordered" evidence="1">
    <location>
        <begin position="680"/>
        <end position="707"/>
    </location>
</feature>
<feature type="chain" id="PRO_5043373325" evidence="2">
    <location>
        <begin position="22"/>
        <end position="745"/>
    </location>
</feature>
<evidence type="ECO:0000256" key="2">
    <source>
        <dbReference type="SAM" id="SignalP"/>
    </source>
</evidence>
<evidence type="ECO:0000256" key="1">
    <source>
        <dbReference type="SAM" id="MobiDB-lite"/>
    </source>
</evidence>
<keyword evidence="4" id="KW-1185">Reference proteome</keyword>
<comment type="caution">
    <text evidence="3">The sequence shown here is derived from an EMBL/GenBank/DDBJ whole genome shotgun (WGS) entry which is preliminary data.</text>
</comment>
<evidence type="ECO:0000313" key="3">
    <source>
        <dbReference type="EMBL" id="KAK6528765.1"/>
    </source>
</evidence>
<evidence type="ECO:0000313" key="4">
    <source>
        <dbReference type="Proteomes" id="UP001365542"/>
    </source>
</evidence>
<feature type="region of interest" description="Disordered" evidence="1">
    <location>
        <begin position="518"/>
        <end position="550"/>
    </location>
</feature>